<reference evidence="1 2" key="1">
    <citation type="submission" date="2020-09" db="EMBL/GenBank/DDBJ databases">
        <title>De no assembly of potato wild relative species, Solanum commersonii.</title>
        <authorList>
            <person name="Cho K."/>
        </authorList>
    </citation>
    <scope>NUCLEOTIDE SEQUENCE [LARGE SCALE GENOMIC DNA]</scope>
    <source>
        <strain evidence="1">LZ3.2</strain>
        <tissue evidence="1">Leaf</tissue>
    </source>
</reference>
<sequence>MVFLNHIEFKEALQTYFIQKGVNIKLKPNKMAKLRVMNEHMGDFREEIVRLYDYAEQLKTTNPGTIEYMVNWKKDWRGEQRRRKLWQVAQASFEVLLQSKLDDLSELGVGIVEALLKYNKEAWCSAYFKEHSKCDVAENMYETFNNCLLDARFKSIITML</sequence>
<name>A0A9J5XSW3_SOLCO</name>
<dbReference type="EMBL" id="JACXVP010000008">
    <property type="protein sequence ID" value="KAG5590388.1"/>
    <property type="molecule type" value="Genomic_DNA"/>
</dbReference>
<keyword evidence="2" id="KW-1185">Reference proteome</keyword>
<accession>A0A9J5XSW3</accession>
<dbReference type="AlphaFoldDB" id="A0A9J5XSW3"/>
<protein>
    <submittedName>
        <fullName evidence="1">Uncharacterized protein</fullName>
    </submittedName>
</protein>
<organism evidence="1 2">
    <name type="scientific">Solanum commersonii</name>
    <name type="common">Commerson's wild potato</name>
    <name type="synonym">Commerson's nightshade</name>
    <dbReference type="NCBI Taxonomy" id="4109"/>
    <lineage>
        <taxon>Eukaryota</taxon>
        <taxon>Viridiplantae</taxon>
        <taxon>Streptophyta</taxon>
        <taxon>Embryophyta</taxon>
        <taxon>Tracheophyta</taxon>
        <taxon>Spermatophyta</taxon>
        <taxon>Magnoliopsida</taxon>
        <taxon>eudicotyledons</taxon>
        <taxon>Gunneridae</taxon>
        <taxon>Pentapetalae</taxon>
        <taxon>asterids</taxon>
        <taxon>lamiids</taxon>
        <taxon>Solanales</taxon>
        <taxon>Solanaceae</taxon>
        <taxon>Solanoideae</taxon>
        <taxon>Solaneae</taxon>
        <taxon>Solanum</taxon>
    </lineage>
</organism>
<comment type="caution">
    <text evidence="1">The sequence shown here is derived from an EMBL/GenBank/DDBJ whole genome shotgun (WGS) entry which is preliminary data.</text>
</comment>
<gene>
    <name evidence="1" type="ORF">H5410_040902</name>
</gene>
<proteinExistence type="predicted"/>
<dbReference type="Proteomes" id="UP000824120">
    <property type="component" value="Chromosome 8"/>
</dbReference>
<evidence type="ECO:0000313" key="2">
    <source>
        <dbReference type="Proteomes" id="UP000824120"/>
    </source>
</evidence>
<evidence type="ECO:0000313" key="1">
    <source>
        <dbReference type="EMBL" id="KAG5590388.1"/>
    </source>
</evidence>